<keyword evidence="1" id="KW-0472">Membrane</keyword>
<evidence type="ECO:0000256" key="1">
    <source>
        <dbReference type="SAM" id="Phobius"/>
    </source>
</evidence>
<name>A0A1I0TUD9_9SPHI</name>
<gene>
    <name evidence="2" type="ORF">SAMN04488511_114171</name>
</gene>
<dbReference type="Proteomes" id="UP000198836">
    <property type="component" value="Unassembled WGS sequence"/>
</dbReference>
<reference evidence="3" key="1">
    <citation type="submission" date="2016-10" db="EMBL/GenBank/DDBJ databases">
        <authorList>
            <person name="Varghese N."/>
            <person name="Submissions S."/>
        </authorList>
    </citation>
    <scope>NUCLEOTIDE SEQUENCE [LARGE SCALE GENOMIC DNA]</scope>
    <source>
        <strain evidence="3">DSM 18130</strain>
    </source>
</reference>
<dbReference type="STRING" id="332999.SAMN04488511_114171"/>
<accession>A0A1I0TUD9</accession>
<proteinExistence type="predicted"/>
<sequence>MKRILEIILPISAIFSLGIGIWQMLQTKTMILPSWFLVAISLPGTLLLSFAFGFILKKLLNSKWQTSIFTSIFVIIFCSIFYISEHKPVYIIIVPKNYVGEVRLFLSNKNDFSINEYGIGYIDRRTFNDGFYPKIIQTGNDITKQIKEYGKGASATTSEDAYSFNHLSFHILDSGKKVDGKDIEELIRIKAIDTARLYKK</sequence>
<feature type="transmembrane region" description="Helical" evidence="1">
    <location>
        <begin position="68"/>
        <end position="84"/>
    </location>
</feature>
<dbReference type="AlphaFoldDB" id="A0A1I0TUD9"/>
<dbReference type="OrthoDB" id="1261786at2"/>
<dbReference type="RefSeq" id="WP_134204736.1">
    <property type="nucleotide sequence ID" value="NZ_CP031708.1"/>
</dbReference>
<organism evidence="2 3">
    <name type="scientific">Pedobacter suwonensis</name>
    <dbReference type="NCBI Taxonomy" id="332999"/>
    <lineage>
        <taxon>Bacteria</taxon>
        <taxon>Pseudomonadati</taxon>
        <taxon>Bacteroidota</taxon>
        <taxon>Sphingobacteriia</taxon>
        <taxon>Sphingobacteriales</taxon>
        <taxon>Sphingobacteriaceae</taxon>
        <taxon>Pedobacter</taxon>
    </lineage>
</organism>
<dbReference type="GeneID" id="96616438"/>
<dbReference type="EMBL" id="FOJM01000014">
    <property type="protein sequence ID" value="SFA55444.1"/>
    <property type="molecule type" value="Genomic_DNA"/>
</dbReference>
<keyword evidence="1" id="KW-0812">Transmembrane</keyword>
<feature type="transmembrane region" description="Helical" evidence="1">
    <location>
        <begin position="31"/>
        <end position="56"/>
    </location>
</feature>
<keyword evidence="1" id="KW-1133">Transmembrane helix</keyword>
<evidence type="ECO:0000313" key="2">
    <source>
        <dbReference type="EMBL" id="SFA55444.1"/>
    </source>
</evidence>
<feature type="transmembrane region" description="Helical" evidence="1">
    <location>
        <begin position="7"/>
        <end position="25"/>
    </location>
</feature>
<keyword evidence="3" id="KW-1185">Reference proteome</keyword>
<protein>
    <submittedName>
        <fullName evidence="2">Uncharacterized protein</fullName>
    </submittedName>
</protein>
<evidence type="ECO:0000313" key="3">
    <source>
        <dbReference type="Proteomes" id="UP000198836"/>
    </source>
</evidence>